<dbReference type="Proteomes" id="UP000245119">
    <property type="component" value="Linkage Group LG5"/>
</dbReference>
<proteinExistence type="predicted"/>
<dbReference type="EMBL" id="PZQS01000005">
    <property type="protein sequence ID" value="PVD30528.1"/>
    <property type="molecule type" value="Genomic_DNA"/>
</dbReference>
<feature type="compositionally biased region" description="Basic and acidic residues" evidence="1">
    <location>
        <begin position="33"/>
        <end position="44"/>
    </location>
</feature>
<comment type="caution">
    <text evidence="2">The sequence shown here is derived from an EMBL/GenBank/DDBJ whole genome shotgun (WGS) entry which is preliminary data.</text>
</comment>
<feature type="region of interest" description="Disordered" evidence="1">
    <location>
        <begin position="137"/>
        <end position="160"/>
    </location>
</feature>
<feature type="compositionally biased region" description="Basic and acidic residues" evidence="1">
    <location>
        <begin position="7"/>
        <end position="21"/>
    </location>
</feature>
<reference evidence="2 3" key="1">
    <citation type="submission" date="2018-04" db="EMBL/GenBank/DDBJ databases">
        <title>The genome of golden apple snail Pomacea canaliculata provides insight into stress tolerance and invasive adaptation.</title>
        <authorList>
            <person name="Liu C."/>
            <person name="Liu B."/>
            <person name="Ren Y."/>
            <person name="Zhang Y."/>
            <person name="Wang H."/>
            <person name="Li S."/>
            <person name="Jiang F."/>
            <person name="Yin L."/>
            <person name="Zhang G."/>
            <person name="Qian W."/>
            <person name="Fan W."/>
        </authorList>
    </citation>
    <scope>NUCLEOTIDE SEQUENCE [LARGE SCALE GENOMIC DNA]</scope>
    <source>
        <strain evidence="2">SZHN2017</strain>
        <tissue evidence="2">Muscle</tissue>
    </source>
</reference>
<sequence>MDTEVIQMERRSEEDQEKVRESATAGRPQPRLQRQEAEASDGGHRRQGCGRAGRTPRLQLRDHPKIAAAGVGAQCDDKRAQTNAGPCHQQRQDSGCRALLLRIRPSAKQTIQRGATQTIQMSQTTLQTAAAAEAVEKAKAEADEKAEAEAEADEKAKAKA</sequence>
<evidence type="ECO:0000256" key="1">
    <source>
        <dbReference type="SAM" id="MobiDB-lite"/>
    </source>
</evidence>
<keyword evidence="3" id="KW-1185">Reference proteome</keyword>
<feature type="region of interest" description="Disordered" evidence="1">
    <location>
        <begin position="1"/>
        <end position="92"/>
    </location>
</feature>
<evidence type="ECO:0000313" key="2">
    <source>
        <dbReference type="EMBL" id="PVD30528.1"/>
    </source>
</evidence>
<accession>A0A2T7PAT8</accession>
<name>A0A2T7PAT8_POMCA</name>
<protein>
    <submittedName>
        <fullName evidence="2">Uncharacterized protein</fullName>
    </submittedName>
</protein>
<evidence type="ECO:0000313" key="3">
    <source>
        <dbReference type="Proteomes" id="UP000245119"/>
    </source>
</evidence>
<dbReference type="AlphaFoldDB" id="A0A2T7PAT8"/>
<gene>
    <name evidence="2" type="ORF">C0Q70_09795</name>
</gene>
<organism evidence="2 3">
    <name type="scientific">Pomacea canaliculata</name>
    <name type="common">Golden apple snail</name>
    <dbReference type="NCBI Taxonomy" id="400727"/>
    <lineage>
        <taxon>Eukaryota</taxon>
        <taxon>Metazoa</taxon>
        <taxon>Spiralia</taxon>
        <taxon>Lophotrochozoa</taxon>
        <taxon>Mollusca</taxon>
        <taxon>Gastropoda</taxon>
        <taxon>Caenogastropoda</taxon>
        <taxon>Architaenioglossa</taxon>
        <taxon>Ampullarioidea</taxon>
        <taxon>Ampullariidae</taxon>
        <taxon>Pomacea</taxon>
    </lineage>
</organism>